<keyword evidence="4 11" id="KW-0812">Transmembrane</keyword>
<dbReference type="PRINTS" id="PR00943">
    <property type="entry name" value="CUATPASE"/>
</dbReference>
<dbReference type="InterPro" id="IPR007029">
    <property type="entry name" value="YHS_dom"/>
</dbReference>
<dbReference type="SFLD" id="SFLDF00027">
    <property type="entry name" value="p-type_atpase"/>
    <property type="match status" value="1"/>
</dbReference>
<comment type="subcellular location">
    <subcellularLocation>
        <location evidence="1">Cell membrane</location>
        <topology evidence="1">Multi-pass membrane protein</topology>
    </subcellularLocation>
</comment>
<keyword evidence="3 11" id="KW-1003">Cell membrane</keyword>
<dbReference type="Pfam" id="PF04945">
    <property type="entry name" value="YHS"/>
    <property type="match status" value="1"/>
</dbReference>
<feature type="transmembrane region" description="Helical" evidence="11">
    <location>
        <begin position="193"/>
        <end position="220"/>
    </location>
</feature>
<comment type="similarity">
    <text evidence="2 11">Belongs to the cation transport ATPase (P-type) (TC 3.A.3) family. Type IB subfamily.</text>
</comment>
<keyword evidence="15" id="KW-1185">Reference proteome</keyword>
<evidence type="ECO:0000256" key="11">
    <source>
        <dbReference type="RuleBase" id="RU362081"/>
    </source>
</evidence>
<organism evidence="14 15">
    <name type="scientific">Pelagibius litoralis</name>
    <dbReference type="NCBI Taxonomy" id="374515"/>
    <lineage>
        <taxon>Bacteria</taxon>
        <taxon>Pseudomonadati</taxon>
        <taxon>Pseudomonadota</taxon>
        <taxon>Alphaproteobacteria</taxon>
        <taxon>Rhodospirillales</taxon>
        <taxon>Rhodovibrionaceae</taxon>
        <taxon>Pelagibius</taxon>
    </lineage>
</organism>
<comment type="caution">
    <text evidence="14">The sequence shown here is derived from an EMBL/GenBank/DDBJ whole genome shotgun (WGS) entry which is preliminary data.</text>
</comment>
<gene>
    <name evidence="14" type="ORF">HBA54_02780</name>
</gene>
<dbReference type="Gene3D" id="2.70.150.10">
    <property type="entry name" value="Calcium-transporting ATPase, cytoplasmic transduction domain A"/>
    <property type="match status" value="1"/>
</dbReference>
<accession>A0A967C209</accession>
<dbReference type="Gene3D" id="3.40.50.1000">
    <property type="entry name" value="HAD superfamily/HAD-like"/>
    <property type="match status" value="1"/>
</dbReference>
<dbReference type="InterPro" id="IPR045800">
    <property type="entry name" value="HMBD"/>
</dbReference>
<dbReference type="InterPro" id="IPR059000">
    <property type="entry name" value="ATPase_P-type_domA"/>
</dbReference>
<evidence type="ECO:0000313" key="14">
    <source>
        <dbReference type="EMBL" id="NIA67508.1"/>
    </source>
</evidence>
<feature type="transmembrane region" description="Helical" evidence="11">
    <location>
        <begin position="755"/>
        <end position="777"/>
    </location>
</feature>
<dbReference type="GO" id="GO:0055070">
    <property type="term" value="P:copper ion homeostasis"/>
    <property type="evidence" value="ECO:0007669"/>
    <property type="project" value="TreeGrafter"/>
</dbReference>
<dbReference type="PROSITE" id="PS00154">
    <property type="entry name" value="ATPASE_E1_E2"/>
    <property type="match status" value="1"/>
</dbReference>
<dbReference type="GO" id="GO:0016491">
    <property type="term" value="F:oxidoreductase activity"/>
    <property type="evidence" value="ECO:0007669"/>
    <property type="project" value="InterPro"/>
</dbReference>
<sequence length="784" mass="81655">MEASANPGCGDHGATAAQESGEMAGRVLDPVCGMAVDPDNAAHRHDHAEKTYFFCCARCQEKFRRAPEAILSGKVAASSAAADAIYICPMHLEIEQEGPGTCPICGMALEPKEISQEAGPNPELEDMTRRFWGAAVLSLPLVVLVMGEHLFGWAILPPAWTNWVQLALSAPVVLWAGWPFFERGWASVRTRNLNMFTLIALGTSAAFLFSLVATVAPGLFPQSFQNTDGQVAVYYEAAAVIITLVLLGQVLELRARERTGGALRALLDLAPKTARVLDGDGGHKDLPVDALQPGDLVMVRPGEKLASDGIVVEGESAVDESMLTGEARPQTKRPGDSVTGGTLNTSGSLVFRVERVGRDTILAQIVKLVGEAQRSRAPAQRQADKVAAYLVPLVVLVAVVSFLLWLTLGPPPAFAYAIVAAVSVLIIACPCALGLATPMSIMVAVGRGAGLGVLVKDAAALERLAQADTLLLDKTGTLTEGRPSVVAIRSVEPGTENRLLQIAASLEHYSEHPLARAVAAAAEDKGLTLLPITDFRAVPGKGVEAAFGTASLRVGAASWFSEQGIDVAALKAEASIFETKGQSVVWVSQGGQLLGIVAIADALKETTAAAIAGLRRDGLGIVLVTGDTAPVAGAVADELGIDQVFAGTLPGDKADLVKALQEQGRVVAMAGDGVNDGPALAQADVGIAMGGGADVAIEAAGITLLKGDLGRLLVARKLSRATLGNIRQNLVFAFLYNGLGVPLAAGLFYPLTGWLLSPMIAAAAMSLSSVSVIGNALRLHRQRL</sequence>
<feature type="transmembrane region" description="Helical" evidence="11">
    <location>
        <begin position="386"/>
        <end position="408"/>
    </location>
</feature>
<evidence type="ECO:0000256" key="5">
    <source>
        <dbReference type="ARBA" id="ARBA00022723"/>
    </source>
</evidence>
<dbReference type="InterPro" id="IPR009078">
    <property type="entry name" value="Ferritin-like_SF"/>
</dbReference>
<keyword evidence="7 11" id="KW-0067">ATP-binding</keyword>
<reference evidence="14" key="1">
    <citation type="submission" date="2020-03" db="EMBL/GenBank/DDBJ databases">
        <title>Genome of Pelagibius litoralis DSM 21314T.</title>
        <authorList>
            <person name="Wang G."/>
        </authorList>
    </citation>
    <scope>NUCLEOTIDE SEQUENCE</scope>
    <source>
        <strain evidence="14">DSM 21314</strain>
    </source>
</reference>
<evidence type="ECO:0000256" key="6">
    <source>
        <dbReference type="ARBA" id="ARBA00022741"/>
    </source>
</evidence>
<dbReference type="InterPro" id="IPR036412">
    <property type="entry name" value="HAD-like_sf"/>
</dbReference>
<dbReference type="PRINTS" id="PR00119">
    <property type="entry name" value="CATATPASE"/>
</dbReference>
<dbReference type="InterPro" id="IPR044492">
    <property type="entry name" value="P_typ_ATPase_HD_dom"/>
</dbReference>
<feature type="region of interest" description="Disordered" evidence="12">
    <location>
        <begin position="321"/>
        <end position="341"/>
    </location>
</feature>
<dbReference type="Pfam" id="PF00122">
    <property type="entry name" value="E1-E2_ATPase"/>
    <property type="match status" value="1"/>
</dbReference>
<dbReference type="AlphaFoldDB" id="A0A967C209"/>
<dbReference type="GO" id="GO:0060003">
    <property type="term" value="P:copper ion export"/>
    <property type="evidence" value="ECO:0007669"/>
    <property type="project" value="UniProtKB-ARBA"/>
</dbReference>
<dbReference type="SFLD" id="SFLDG00002">
    <property type="entry name" value="C1.7:_P-type_atpase_like"/>
    <property type="match status" value="1"/>
</dbReference>
<dbReference type="SUPFAM" id="SSF81653">
    <property type="entry name" value="Calcium ATPase, transduction domain A"/>
    <property type="match status" value="1"/>
</dbReference>
<dbReference type="NCBIfam" id="TIGR01511">
    <property type="entry name" value="ATPase-IB1_Cu"/>
    <property type="match status" value="1"/>
</dbReference>
<dbReference type="SUPFAM" id="SSF47240">
    <property type="entry name" value="Ferritin-like"/>
    <property type="match status" value="1"/>
</dbReference>
<feature type="transmembrane region" description="Helical" evidence="11">
    <location>
        <begin position="730"/>
        <end position="749"/>
    </location>
</feature>
<dbReference type="Gene3D" id="3.40.1110.10">
    <property type="entry name" value="Calcium-transporting ATPase, cytoplasmic domain N"/>
    <property type="match status" value="1"/>
</dbReference>
<evidence type="ECO:0000313" key="15">
    <source>
        <dbReference type="Proteomes" id="UP000761264"/>
    </source>
</evidence>
<evidence type="ECO:0000256" key="8">
    <source>
        <dbReference type="ARBA" id="ARBA00022967"/>
    </source>
</evidence>
<evidence type="ECO:0000256" key="1">
    <source>
        <dbReference type="ARBA" id="ARBA00004651"/>
    </source>
</evidence>
<dbReference type="InterPro" id="IPR011017">
    <property type="entry name" value="TRASH_dom"/>
</dbReference>
<dbReference type="EMBL" id="JAAQPH010000002">
    <property type="protein sequence ID" value="NIA67508.1"/>
    <property type="molecule type" value="Genomic_DNA"/>
</dbReference>
<dbReference type="GO" id="GO:0005886">
    <property type="term" value="C:plasma membrane"/>
    <property type="evidence" value="ECO:0007669"/>
    <property type="project" value="UniProtKB-SubCell"/>
</dbReference>
<proteinExistence type="inferred from homology"/>
<keyword evidence="5 11" id="KW-0479">Metal-binding</keyword>
<keyword evidence="9 11" id="KW-1133">Transmembrane helix</keyword>
<keyword evidence="6 11" id="KW-0547">Nucleotide-binding</keyword>
<feature type="transmembrane region" description="Helical" evidence="11">
    <location>
        <begin position="131"/>
        <end position="156"/>
    </location>
</feature>
<name>A0A967C209_9PROT</name>
<dbReference type="Pfam" id="PF19335">
    <property type="entry name" value="HMBD"/>
    <property type="match status" value="1"/>
</dbReference>
<dbReference type="InterPro" id="IPR018303">
    <property type="entry name" value="ATPase_P-typ_P_site"/>
</dbReference>
<dbReference type="SFLD" id="SFLDS00003">
    <property type="entry name" value="Haloacid_Dehalogenase"/>
    <property type="match status" value="1"/>
</dbReference>
<evidence type="ECO:0000256" key="4">
    <source>
        <dbReference type="ARBA" id="ARBA00022692"/>
    </source>
</evidence>
<keyword evidence="8" id="KW-1278">Translocase</keyword>
<protein>
    <submittedName>
        <fullName evidence="14">Heavy metal translocating P-type ATPase</fullName>
    </submittedName>
</protein>
<dbReference type="PANTHER" id="PTHR43520">
    <property type="entry name" value="ATP7, ISOFORM B"/>
    <property type="match status" value="1"/>
</dbReference>
<dbReference type="InterPro" id="IPR023298">
    <property type="entry name" value="ATPase_P-typ_TM_dom_sf"/>
</dbReference>
<dbReference type="GO" id="GO:0005507">
    <property type="term" value="F:copper ion binding"/>
    <property type="evidence" value="ECO:0007669"/>
    <property type="project" value="TreeGrafter"/>
</dbReference>
<feature type="transmembrane region" description="Helical" evidence="11">
    <location>
        <begin position="414"/>
        <end position="437"/>
    </location>
</feature>
<dbReference type="SUPFAM" id="SSF81665">
    <property type="entry name" value="Calcium ATPase, transmembrane domain M"/>
    <property type="match status" value="1"/>
</dbReference>
<dbReference type="Gene3D" id="1.10.620.20">
    <property type="entry name" value="Ribonucleotide Reductase, subunit A"/>
    <property type="match status" value="1"/>
</dbReference>
<dbReference type="GO" id="GO:0016887">
    <property type="term" value="F:ATP hydrolysis activity"/>
    <property type="evidence" value="ECO:0007669"/>
    <property type="project" value="InterPro"/>
</dbReference>
<dbReference type="InterPro" id="IPR012348">
    <property type="entry name" value="RNR-like"/>
</dbReference>
<keyword evidence="10 11" id="KW-0472">Membrane</keyword>
<dbReference type="SMART" id="SM00746">
    <property type="entry name" value="TRASH"/>
    <property type="match status" value="1"/>
</dbReference>
<dbReference type="GO" id="GO:0005524">
    <property type="term" value="F:ATP binding"/>
    <property type="evidence" value="ECO:0007669"/>
    <property type="project" value="UniProtKB-UniRule"/>
</dbReference>
<evidence type="ECO:0000256" key="9">
    <source>
        <dbReference type="ARBA" id="ARBA00022989"/>
    </source>
</evidence>
<evidence type="ECO:0000256" key="7">
    <source>
        <dbReference type="ARBA" id="ARBA00022840"/>
    </source>
</evidence>
<feature type="transmembrane region" description="Helical" evidence="11">
    <location>
        <begin position="162"/>
        <end position="181"/>
    </location>
</feature>
<dbReference type="GO" id="GO:0043682">
    <property type="term" value="F:P-type divalent copper transporter activity"/>
    <property type="evidence" value="ECO:0007669"/>
    <property type="project" value="TreeGrafter"/>
</dbReference>
<feature type="transmembrane region" description="Helical" evidence="11">
    <location>
        <begin position="232"/>
        <end position="251"/>
    </location>
</feature>
<evidence type="ECO:0000256" key="2">
    <source>
        <dbReference type="ARBA" id="ARBA00006024"/>
    </source>
</evidence>
<dbReference type="SUPFAM" id="SSF56784">
    <property type="entry name" value="HAD-like"/>
    <property type="match status" value="1"/>
</dbReference>
<dbReference type="NCBIfam" id="TIGR01525">
    <property type="entry name" value="ATPase-IB_hvy"/>
    <property type="match status" value="1"/>
</dbReference>
<dbReference type="Proteomes" id="UP000761264">
    <property type="component" value="Unassembled WGS sequence"/>
</dbReference>
<evidence type="ECO:0000256" key="3">
    <source>
        <dbReference type="ARBA" id="ARBA00022475"/>
    </source>
</evidence>
<dbReference type="InterPro" id="IPR008250">
    <property type="entry name" value="ATPase_P-typ_transduc_dom_A_sf"/>
</dbReference>
<feature type="domain" description="TRASH" evidence="13">
    <location>
        <begin position="29"/>
        <end position="67"/>
    </location>
</feature>
<dbReference type="RefSeq" id="WP_167221143.1">
    <property type="nucleotide sequence ID" value="NZ_JAAQPH010000002.1"/>
</dbReference>
<dbReference type="InterPro" id="IPR001757">
    <property type="entry name" value="P_typ_ATPase"/>
</dbReference>
<evidence type="ECO:0000256" key="10">
    <source>
        <dbReference type="ARBA" id="ARBA00023136"/>
    </source>
</evidence>
<dbReference type="FunFam" id="2.70.150.10:FF:000020">
    <property type="entry name" value="Copper-exporting P-type ATPase A"/>
    <property type="match status" value="1"/>
</dbReference>
<dbReference type="InterPro" id="IPR023299">
    <property type="entry name" value="ATPase_P-typ_cyto_dom_N"/>
</dbReference>
<dbReference type="PANTHER" id="PTHR43520:SF8">
    <property type="entry name" value="P-TYPE CU(+) TRANSPORTER"/>
    <property type="match status" value="1"/>
</dbReference>
<dbReference type="CDD" id="cd02094">
    <property type="entry name" value="P-type_ATPase_Cu-like"/>
    <property type="match status" value="1"/>
</dbReference>
<dbReference type="InterPro" id="IPR023214">
    <property type="entry name" value="HAD_sf"/>
</dbReference>
<dbReference type="InterPro" id="IPR027256">
    <property type="entry name" value="P-typ_ATPase_IB"/>
</dbReference>
<dbReference type="Pfam" id="PF00702">
    <property type="entry name" value="Hydrolase"/>
    <property type="match status" value="1"/>
</dbReference>
<evidence type="ECO:0000259" key="13">
    <source>
        <dbReference type="SMART" id="SM00746"/>
    </source>
</evidence>
<evidence type="ECO:0000256" key="12">
    <source>
        <dbReference type="SAM" id="MobiDB-lite"/>
    </source>
</evidence>
<dbReference type="NCBIfam" id="TIGR01494">
    <property type="entry name" value="ATPase_P-type"/>
    <property type="match status" value="1"/>
</dbReference>